<dbReference type="PANTHER" id="PTHR39324:SF1">
    <property type="entry name" value="CALCIUM DODECIN"/>
    <property type="match status" value="1"/>
</dbReference>
<proteinExistence type="predicted"/>
<evidence type="ECO:0000313" key="2">
    <source>
        <dbReference type="Proteomes" id="UP000178526"/>
    </source>
</evidence>
<accession>A0A1F7RNX5</accession>
<evidence type="ECO:0000313" key="1">
    <source>
        <dbReference type="EMBL" id="OGL43161.1"/>
    </source>
</evidence>
<reference evidence="1 2" key="1">
    <citation type="journal article" date="2016" name="Nat. Commun.">
        <title>Thousands of microbial genomes shed light on interconnected biogeochemical processes in an aquifer system.</title>
        <authorList>
            <person name="Anantharaman K."/>
            <person name="Brown C.T."/>
            <person name="Hug L.A."/>
            <person name="Sharon I."/>
            <person name="Castelle C.J."/>
            <person name="Probst A.J."/>
            <person name="Thomas B.C."/>
            <person name="Singh A."/>
            <person name="Wilkins M.J."/>
            <person name="Karaoz U."/>
            <person name="Brodie E.L."/>
            <person name="Williams K.H."/>
            <person name="Hubbard S.S."/>
            <person name="Banfield J.F."/>
        </authorList>
    </citation>
    <scope>NUCLEOTIDE SEQUENCE [LARGE SCALE GENOMIC DNA]</scope>
</reference>
<dbReference type="InterPro" id="IPR036694">
    <property type="entry name" value="Dodecin-like_sf"/>
</dbReference>
<dbReference type="Pfam" id="PF07311">
    <property type="entry name" value="Dodecin"/>
    <property type="match status" value="1"/>
</dbReference>
<dbReference type="PANTHER" id="PTHR39324">
    <property type="entry name" value="CALCIUM DODECIN"/>
    <property type="match status" value="1"/>
</dbReference>
<dbReference type="InterPro" id="IPR025543">
    <property type="entry name" value="Dodecin-like"/>
</dbReference>
<sequence>MAESVYKIIELVGTSERSWEEAAKNAVETASKSLKNIRIAEINKLDMKVEDGKVVAYRARVFLSFKYES</sequence>
<dbReference type="AlphaFoldDB" id="A0A1F7RNX5"/>
<dbReference type="EMBL" id="MGDB01000011">
    <property type="protein sequence ID" value="OGL43161.1"/>
    <property type="molecule type" value="Genomic_DNA"/>
</dbReference>
<dbReference type="InterPro" id="IPR009923">
    <property type="entry name" value="Dodecin"/>
</dbReference>
<dbReference type="Proteomes" id="UP000178526">
    <property type="component" value="Unassembled WGS sequence"/>
</dbReference>
<dbReference type="Gene3D" id="3.30.1660.10">
    <property type="entry name" value="Flavin-binding protein dodecin"/>
    <property type="match status" value="1"/>
</dbReference>
<comment type="caution">
    <text evidence="1">The sequence shown here is derived from an EMBL/GenBank/DDBJ whole genome shotgun (WGS) entry which is preliminary data.</text>
</comment>
<name>A0A1F7RNX5_9BACT</name>
<dbReference type="SUPFAM" id="SSF89807">
    <property type="entry name" value="Dodecin-like"/>
    <property type="match status" value="1"/>
</dbReference>
<gene>
    <name evidence="1" type="ORF">A2042_06420</name>
</gene>
<organism evidence="1 2">
    <name type="scientific">Candidatus Schekmanbacteria bacterium GWA2_38_11</name>
    <dbReference type="NCBI Taxonomy" id="1817876"/>
    <lineage>
        <taxon>Bacteria</taxon>
        <taxon>Candidatus Schekmaniibacteriota</taxon>
    </lineage>
</organism>
<protein>
    <submittedName>
        <fullName evidence="1">Transporter</fullName>
    </submittedName>
</protein>